<gene>
    <name evidence="2" type="ORF">MGAL_10B076165</name>
</gene>
<accession>A0A8B6HAS9</accession>
<dbReference type="GO" id="GO:0000175">
    <property type="term" value="F:3'-5'-RNA exonuclease activity"/>
    <property type="evidence" value="ECO:0007669"/>
    <property type="project" value="InterPro"/>
</dbReference>
<evidence type="ECO:0000313" key="2">
    <source>
        <dbReference type="EMBL" id="VDI75999.1"/>
    </source>
</evidence>
<name>A0A8B6HAS9_MYTGA</name>
<dbReference type="OrthoDB" id="6201936at2759"/>
<protein>
    <submittedName>
        <fullName evidence="2">Uncharacterized protein</fullName>
    </submittedName>
</protein>
<organism evidence="2 3">
    <name type="scientific">Mytilus galloprovincialis</name>
    <name type="common">Mediterranean mussel</name>
    <dbReference type="NCBI Taxonomy" id="29158"/>
    <lineage>
        <taxon>Eukaryota</taxon>
        <taxon>Metazoa</taxon>
        <taxon>Spiralia</taxon>
        <taxon>Lophotrochozoa</taxon>
        <taxon>Mollusca</taxon>
        <taxon>Bivalvia</taxon>
        <taxon>Autobranchia</taxon>
        <taxon>Pteriomorphia</taxon>
        <taxon>Mytilida</taxon>
        <taxon>Mytiloidea</taxon>
        <taxon>Mytilidae</taxon>
        <taxon>Mytilinae</taxon>
        <taxon>Mytilus</taxon>
    </lineage>
</organism>
<sequence length="180" mass="20466">MNERYQQLVTYLNTDALANTNSFMCGDLKVFGDVTYIDKDKVYHSLIRQSPFDDIVQTYLEVLLPCLGEVSARIFKQHLPGGELHGLDSNVNDKSKGRHKTSCFAESIFSQLDYFLKCKPSITTIAAEAYIMFANNNTMGWLKGKSDEEKSKIIKEASKDVKTVRKKFKSSQAEIMTNRM</sequence>
<evidence type="ECO:0000256" key="1">
    <source>
        <dbReference type="ARBA" id="ARBA00022722"/>
    </source>
</evidence>
<dbReference type="AlphaFoldDB" id="A0A8B6HAS9"/>
<proteinExistence type="predicted"/>
<dbReference type="Proteomes" id="UP000596742">
    <property type="component" value="Unassembled WGS sequence"/>
</dbReference>
<keyword evidence="1" id="KW-0378">Hydrolase</keyword>
<reference evidence="2" key="1">
    <citation type="submission" date="2018-11" db="EMBL/GenBank/DDBJ databases">
        <authorList>
            <person name="Alioto T."/>
            <person name="Alioto T."/>
        </authorList>
    </citation>
    <scope>NUCLEOTIDE SEQUENCE</scope>
</reference>
<dbReference type="PANTHER" id="PTHR11046">
    <property type="entry name" value="OLIGORIBONUCLEASE, MITOCHONDRIAL"/>
    <property type="match status" value="1"/>
</dbReference>
<keyword evidence="1" id="KW-0540">Nuclease</keyword>
<dbReference type="InterPro" id="IPR022894">
    <property type="entry name" value="Oligoribonuclease"/>
</dbReference>
<dbReference type="PANTHER" id="PTHR11046:SF25">
    <property type="match status" value="1"/>
</dbReference>
<dbReference type="EMBL" id="UYJE01009709">
    <property type="protein sequence ID" value="VDI75999.1"/>
    <property type="molecule type" value="Genomic_DNA"/>
</dbReference>
<keyword evidence="3" id="KW-1185">Reference proteome</keyword>
<comment type="caution">
    <text evidence="2">The sequence shown here is derived from an EMBL/GenBank/DDBJ whole genome shotgun (WGS) entry which is preliminary data.</text>
</comment>
<evidence type="ECO:0000313" key="3">
    <source>
        <dbReference type="Proteomes" id="UP000596742"/>
    </source>
</evidence>